<protein>
    <recommendedName>
        <fullName evidence="3">Ankyrin</fullName>
    </recommendedName>
</protein>
<dbReference type="EMBL" id="JASNWA010000003">
    <property type="protein sequence ID" value="KAK3178115.1"/>
    <property type="molecule type" value="Genomic_DNA"/>
</dbReference>
<proteinExistence type="predicted"/>
<sequence length="253" mass="27955">MKYSLKIPVLGGSIVPSVPILYFAVERNSPEIMRILCKAGADPNATAQPSGLPVLSYAVLSADYGLSDMTEIVIALLAMGANPEGVPKDMWENYHLSNLTDAPLTRRLTEIVPFLPFNNGEQAVVAYKFMLELWKKFRKPIDTKAKDFPGHLFLDSVDDGQIAQHLAAKGYVRELGASSLKGIVDQEIRGKLMKEFKQGKELVKDELNDEPQPKFDVRVARVSDDISDIVVKRIGVKAVQYRPKAVAEEAVDS</sequence>
<dbReference type="InterPro" id="IPR002110">
    <property type="entry name" value="Ankyrin_rpt"/>
</dbReference>
<evidence type="ECO:0000313" key="2">
    <source>
        <dbReference type="Proteomes" id="UP001276659"/>
    </source>
</evidence>
<dbReference type="AlphaFoldDB" id="A0AAD9ZFM1"/>
<reference evidence="1" key="1">
    <citation type="submission" date="2022-11" db="EMBL/GenBank/DDBJ databases">
        <title>Chromosomal genome sequence assembly and mating type (MAT) locus characterization of the leprose asexual lichenized fungus Lepraria neglecta (Nyl.) Erichsen.</title>
        <authorList>
            <person name="Allen J.L."/>
            <person name="Pfeffer B."/>
        </authorList>
    </citation>
    <scope>NUCLEOTIDE SEQUENCE</scope>
    <source>
        <strain evidence="1">Allen 5258</strain>
    </source>
</reference>
<organism evidence="1 2">
    <name type="scientific">Lepraria neglecta</name>
    <dbReference type="NCBI Taxonomy" id="209136"/>
    <lineage>
        <taxon>Eukaryota</taxon>
        <taxon>Fungi</taxon>
        <taxon>Dikarya</taxon>
        <taxon>Ascomycota</taxon>
        <taxon>Pezizomycotina</taxon>
        <taxon>Lecanoromycetes</taxon>
        <taxon>OSLEUM clade</taxon>
        <taxon>Lecanoromycetidae</taxon>
        <taxon>Lecanorales</taxon>
        <taxon>Lecanorineae</taxon>
        <taxon>Stereocaulaceae</taxon>
        <taxon>Lepraria</taxon>
    </lineage>
</organism>
<evidence type="ECO:0008006" key="3">
    <source>
        <dbReference type="Google" id="ProtNLM"/>
    </source>
</evidence>
<dbReference type="Pfam" id="PF00023">
    <property type="entry name" value="Ank"/>
    <property type="match status" value="1"/>
</dbReference>
<dbReference type="InterPro" id="IPR036770">
    <property type="entry name" value="Ankyrin_rpt-contain_sf"/>
</dbReference>
<dbReference type="Proteomes" id="UP001276659">
    <property type="component" value="Unassembled WGS sequence"/>
</dbReference>
<name>A0AAD9ZFM1_9LECA</name>
<accession>A0AAD9ZFM1</accession>
<comment type="caution">
    <text evidence="1">The sequence shown here is derived from an EMBL/GenBank/DDBJ whole genome shotgun (WGS) entry which is preliminary data.</text>
</comment>
<gene>
    <name evidence="1" type="ORF">OEA41_000248</name>
</gene>
<dbReference type="SUPFAM" id="SSF48403">
    <property type="entry name" value="Ankyrin repeat"/>
    <property type="match status" value="1"/>
</dbReference>
<keyword evidence="2" id="KW-1185">Reference proteome</keyword>
<dbReference type="Gene3D" id="1.25.40.20">
    <property type="entry name" value="Ankyrin repeat-containing domain"/>
    <property type="match status" value="1"/>
</dbReference>
<evidence type="ECO:0000313" key="1">
    <source>
        <dbReference type="EMBL" id="KAK3178115.1"/>
    </source>
</evidence>